<dbReference type="Pfam" id="PF00015">
    <property type="entry name" value="MCPsignal"/>
    <property type="match status" value="1"/>
</dbReference>
<dbReference type="eggNOG" id="COG0840">
    <property type="taxonomic scope" value="Bacteria"/>
</dbReference>
<evidence type="ECO:0000256" key="1">
    <source>
        <dbReference type="ARBA" id="ARBA00023224"/>
    </source>
</evidence>
<accession>H9UFC2</accession>
<keyword evidence="1 2" id="KW-0807">Transducer</keyword>
<keyword evidence="3" id="KW-0175">Coiled coil</keyword>
<feature type="region of interest" description="Disordered" evidence="4">
    <location>
        <begin position="47"/>
        <end position="101"/>
    </location>
</feature>
<dbReference type="Proteomes" id="UP000007383">
    <property type="component" value="Chromosome"/>
</dbReference>
<dbReference type="InterPro" id="IPR004089">
    <property type="entry name" value="MCPsignal_dom"/>
</dbReference>
<dbReference type="SMART" id="SM00283">
    <property type="entry name" value="MA"/>
    <property type="match status" value="1"/>
</dbReference>
<dbReference type="PROSITE" id="PS50111">
    <property type="entry name" value="CHEMOTAXIS_TRANSDUC_2"/>
    <property type="match status" value="1"/>
</dbReference>
<feature type="domain" description="Methyl-accepting transducer" evidence="5">
    <location>
        <begin position="137"/>
        <end position="343"/>
    </location>
</feature>
<dbReference type="AlphaFoldDB" id="H9UFC2"/>
<evidence type="ECO:0000256" key="2">
    <source>
        <dbReference type="PROSITE-ProRule" id="PRU00284"/>
    </source>
</evidence>
<evidence type="ECO:0000256" key="3">
    <source>
        <dbReference type="SAM" id="Coils"/>
    </source>
</evidence>
<dbReference type="PANTHER" id="PTHR32089">
    <property type="entry name" value="METHYL-ACCEPTING CHEMOTAXIS PROTEIN MCPB"/>
    <property type="match status" value="1"/>
</dbReference>
<proteinExistence type="predicted"/>
<dbReference type="Gene3D" id="1.10.287.950">
    <property type="entry name" value="Methyl-accepting chemotaxis protein"/>
    <property type="match status" value="1"/>
</dbReference>
<dbReference type="EMBL" id="CP003282">
    <property type="protein sequence ID" value="AFG36215.1"/>
    <property type="molecule type" value="Genomic_DNA"/>
</dbReference>
<dbReference type="PANTHER" id="PTHR32089:SF112">
    <property type="entry name" value="LYSOZYME-LIKE PROTEIN-RELATED"/>
    <property type="match status" value="1"/>
</dbReference>
<dbReference type="PATRIC" id="fig|889378.3.peg.109"/>
<evidence type="ECO:0000313" key="7">
    <source>
        <dbReference type="Proteomes" id="UP000007383"/>
    </source>
</evidence>
<dbReference type="GO" id="GO:0007165">
    <property type="term" value="P:signal transduction"/>
    <property type="evidence" value="ECO:0007669"/>
    <property type="project" value="UniProtKB-KW"/>
</dbReference>
<sequence length="371" mass="39852">MRMKLHAGLQALFWALTLAAGILLPAAGFVAVAVVCAAGSLALGTRRSTVEPATPSVTATPAEAAVPREATVPGEIPDITDPADSPLDDLPHAGSASAPAGQDMAAARQLLDRLAEVLVQLPSRNGMMNEARRLTDDELRPRLQQLREDTGQVLNDVSRAYDISDNLSKTANDAFALAAKVQKGIENINETLRQSLQNTEFLEEQSRKISRILDLMGDISSQIQVLSMNASIVSARAGVHGKGFEVVAKEIRTLSHQTEESLQEIASSIEGIQQTIRTVGGDTHEADRAAAEETKSLMSVAGSLQGVQLAVEVVHTVSTTSRDRIQQQSERLAELEGLYNRLDEALQEADGESDQRQELQGLIEELRGRLG</sequence>
<dbReference type="OrthoDB" id="371391at2"/>
<keyword evidence="7" id="KW-1185">Reference proteome</keyword>
<dbReference type="SUPFAM" id="SSF58104">
    <property type="entry name" value="Methyl-accepting chemotaxis protein (MCP) signaling domain"/>
    <property type="match status" value="1"/>
</dbReference>
<name>H9UFC2_SPIAZ</name>
<feature type="coiled-coil region" evidence="3">
    <location>
        <begin position="325"/>
        <end position="369"/>
    </location>
</feature>
<evidence type="ECO:0000259" key="5">
    <source>
        <dbReference type="PROSITE" id="PS50111"/>
    </source>
</evidence>
<protein>
    <submittedName>
        <fullName evidence="6">Methyl-accepting chemotaxis protein</fullName>
    </submittedName>
</protein>
<organism evidence="6 7">
    <name type="scientific">Spirochaeta africana (strain ATCC 700263 / DSM 8902 / Z-7692)</name>
    <dbReference type="NCBI Taxonomy" id="889378"/>
    <lineage>
        <taxon>Bacteria</taxon>
        <taxon>Pseudomonadati</taxon>
        <taxon>Spirochaetota</taxon>
        <taxon>Spirochaetia</taxon>
        <taxon>Spirochaetales</taxon>
        <taxon>Spirochaetaceae</taxon>
        <taxon>Spirochaeta</taxon>
    </lineage>
</organism>
<dbReference type="HOGENOM" id="CLU_745780_0_0_12"/>
<dbReference type="GO" id="GO:0016020">
    <property type="term" value="C:membrane"/>
    <property type="evidence" value="ECO:0007669"/>
    <property type="project" value="InterPro"/>
</dbReference>
<dbReference type="STRING" id="889378.Spiaf_0106"/>
<evidence type="ECO:0000313" key="6">
    <source>
        <dbReference type="EMBL" id="AFG36215.1"/>
    </source>
</evidence>
<reference evidence="7" key="1">
    <citation type="journal article" date="2013" name="Stand. Genomic Sci.">
        <title>Complete genome sequence of the halophilic bacterium Spirochaeta africana type strain (Z-7692(T)) from the alkaline Lake Magadi in the East African Rift.</title>
        <authorList>
            <person name="Liolos K."/>
            <person name="Abt B."/>
            <person name="Scheuner C."/>
            <person name="Teshima H."/>
            <person name="Held B."/>
            <person name="Lapidus A."/>
            <person name="Nolan M."/>
            <person name="Lucas S."/>
            <person name="Deshpande S."/>
            <person name="Cheng J.F."/>
            <person name="Tapia R."/>
            <person name="Goodwin L.A."/>
            <person name="Pitluck S."/>
            <person name="Pagani I."/>
            <person name="Ivanova N."/>
            <person name="Mavromatis K."/>
            <person name="Mikhailova N."/>
            <person name="Huntemann M."/>
            <person name="Pati A."/>
            <person name="Chen A."/>
            <person name="Palaniappan K."/>
            <person name="Land M."/>
            <person name="Rohde M."/>
            <person name="Tindall B.J."/>
            <person name="Detter J.C."/>
            <person name="Goker M."/>
            <person name="Bristow J."/>
            <person name="Eisen J.A."/>
            <person name="Markowitz V."/>
            <person name="Hugenholtz P."/>
            <person name="Woyke T."/>
            <person name="Klenk H.P."/>
            <person name="Kyrpides N.C."/>
        </authorList>
    </citation>
    <scope>NUCLEOTIDE SEQUENCE</scope>
    <source>
        <strain evidence="7">ATCC 700263 / DSM 8902 / Z-7692</strain>
    </source>
</reference>
<gene>
    <name evidence="6" type="ordered locus">Spiaf_0106</name>
</gene>
<dbReference type="KEGG" id="sfc:Spiaf_0106"/>
<evidence type="ECO:0000256" key="4">
    <source>
        <dbReference type="SAM" id="MobiDB-lite"/>
    </source>
</evidence>